<keyword evidence="1" id="KW-0732">Signal</keyword>
<sequence length="171" mass="18336">MNPSFVLPVALALFAAALPAIADDSPPPAPKEVPAKPSAPSVKPELYAKALLGSWRHEMKQGEADGYSVTTYLEGGKSTSIAHIVAGDKQLNITAKAKWTLEKDKLTSEITEFSMPELLPPGTKITQTIISLSETEFRYLQDGKEVTERRVKLIKPSPTPPAPAPAPPPAK</sequence>
<keyword evidence="3" id="KW-1185">Reference proteome</keyword>
<protein>
    <recommendedName>
        <fullName evidence="4">Lipocalin-like domain-containing protein</fullName>
    </recommendedName>
</protein>
<evidence type="ECO:0008006" key="4">
    <source>
        <dbReference type="Google" id="ProtNLM"/>
    </source>
</evidence>
<name>A0ABU9B203_9BACT</name>
<dbReference type="EMBL" id="JBBUKT010000014">
    <property type="protein sequence ID" value="MEK7953916.1"/>
    <property type="molecule type" value="Genomic_DNA"/>
</dbReference>
<proteinExistence type="predicted"/>
<comment type="caution">
    <text evidence="2">The sequence shown here is derived from an EMBL/GenBank/DDBJ whole genome shotgun (WGS) entry which is preliminary data.</text>
</comment>
<feature type="signal peptide" evidence="1">
    <location>
        <begin position="1"/>
        <end position="22"/>
    </location>
</feature>
<evidence type="ECO:0000313" key="2">
    <source>
        <dbReference type="EMBL" id="MEK7953916.1"/>
    </source>
</evidence>
<evidence type="ECO:0000313" key="3">
    <source>
        <dbReference type="Proteomes" id="UP001371305"/>
    </source>
</evidence>
<reference evidence="2 3" key="1">
    <citation type="submission" date="2024-04" db="EMBL/GenBank/DDBJ databases">
        <title>Luteolibacter sp. isolated from soil.</title>
        <authorList>
            <person name="An J."/>
        </authorList>
    </citation>
    <scope>NUCLEOTIDE SEQUENCE [LARGE SCALE GENOMIC DNA]</scope>
    <source>
        <strain evidence="2 3">Y139</strain>
    </source>
</reference>
<organism evidence="2 3">
    <name type="scientific">Luteolibacter soli</name>
    <dbReference type="NCBI Taxonomy" id="3135280"/>
    <lineage>
        <taxon>Bacteria</taxon>
        <taxon>Pseudomonadati</taxon>
        <taxon>Verrucomicrobiota</taxon>
        <taxon>Verrucomicrobiia</taxon>
        <taxon>Verrucomicrobiales</taxon>
        <taxon>Verrucomicrobiaceae</taxon>
        <taxon>Luteolibacter</taxon>
    </lineage>
</organism>
<dbReference type="Proteomes" id="UP001371305">
    <property type="component" value="Unassembled WGS sequence"/>
</dbReference>
<dbReference type="RefSeq" id="WP_341407684.1">
    <property type="nucleotide sequence ID" value="NZ_JBBUKT010000014.1"/>
</dbReference>
<gene>
    <name evidence="2" type="ORF">WKV53_25590</name>
</gene>
<evidence type="ECO:0000256" key="1">
    <source>
        <dbReference type="SAM" id="SignalP"/>
    </source>
</evidence>
<accession>A0ABU9B203</accession>
<feature type="chain" id="PRO_5046867408" description="Lipocalin-like domain-containing protein" evidence="1">
    <location>
        <begin position="23"/>
        <end position="171"/>
    </location>
</feature>